<organism evidence="2 3">
    <name type="scientific">Panicum miliaceum</name>
    <name type="common">Proso millet</name>
    <name type="synonym">Broomcorn millet</name>
    <dbReference type="NCBI Taxonomy" id="4540"/>
    <lineage>
        <taxon>Eukaryota</taxon>
        <taxon>Viridiplantae</taxon>
        <taxon>Streptophyta</taxon>
        <taxon>Embryophyta</taxon>
        <taxon>Tracheophyta</taxon>
        <taxon>Spermatophyta</taxon>
        <taxon>Magnoliopsida</taxon>
        <taxon>Liliopsida</taxon>
        <taxon>Poales</taxon>
        <taxon>Poaceae</taxon>
        <taxon>PACMAD clade</taxon>
        <taxon>Panicoideae</taxon>
        <taxon>Panicodae</taxon>
        <taxon>Paniceae</taxon>
        <taxon>Panicinae</taxon>
        <taxon>Panicum</taxon>
        <taxon>Panicum sect. Panicum</taxon>
    </lineage>
</organism>
<dbReference type="Pfam" id="PF13963">
    <property type="entry name" value="Transpos_assoc"/>
    <property type="match status" value="1"/>
</dbReference>
<evidence type="ECO:0000313" key="3">
    <source>
        <dbReference type="Proteomes" id="UP000275267"/>
    </source>
</evidence>
<dbReference type="EMBL" id="PQIB02000147">
    <property type="protein sequence ID" value="RLM52761.1"/>
    <property type="molecule type" value="Genomic_DNA"/>
</dbReference>
<protein>
    <recommendedName>
        <fullName evidence="1">Transposase-associated domain-containing protein</fullName>
    </recommendedName>
</protein>
<comment type="caution">
    <text evidence="2">The sequence shown here is derived from an EMBL/GenBank/DDBJ whole genome shotgun (WGS) entry which is preliminary data.</text>
</comment>
<proteinExistence type="predicted"/>
<evidence type="ECO:0000259" key="1">
    <source>
        <dbReference type="Pfam" id="PF13963"/>
    </source>
</evidence>
<sequence length="149" mass="17577">MDRTWISSVRKFTPSYNHGVEQFMEFVKQQFTEQSNIRCLCSRYLNLYELGQHDIHDHLLMFGISATYTRWTHHGESANVAPVNEFSEQVHGHEYDYGLDFQKDEFDHYDGIDVVEEANNDNEEMPDQEMILELYTALSIRYKAASWLA</sequence>
<keyword evidence="3" id="KW-1185">Reference proteome</keyword>
<feature type="domain" description="Transposase-associated" evidence="1">
    <location>
        <begin position="3"/>
        <end position="76"/>
    </location>
</feature>
<gene>
    <name evidence="2" type="ORF">C2845_PMPSC055468</name>
</gene>
<name>A0A3L6PB44_PANMI</name>
<dbReference type="InterPro" id="IPR029480">
    <property type="entry name" value="Transpos_assoc"/>
</dbReference>
<dbReference type="Proteomes" id="UP000275267">
    <property type="component" value="Unassembled WGS sequence"/>
</dbReference>
<accession>A0A3L6PB44</accession>
<dbReference type="OrthoDB" id="629391at2759"/>
<reference evidence="3" key="1">
    <citation type="journal article" date="2019" name="Nat. Commun.">
        <title>The genome of broomcorn millet.</title>
        <authorList>
            <person name="Zou C."/>
            <person name="Miki D."/>
            <person name="Li D."/>
            <person name="Tang Q."/>
            <person name="Xiao L."/>
            <person name="Rajput S."/>
            <person name="Deng P."/>
            <person name="Jia W."/>
            <person name="Huang R."/>
            <person name="Zhang M."/>
            <person name="Sun Y."/>
            <person name="Hu J."/>
            <person name="Fu X."/>
            <person name="Schnable P.S."/>
            <person name="Li F."/>
            <person name="Zhang H."/>
            <person name="Feng B."/>
            <person name="Zhu X."/>
            <person name="Liu R."/>
            <person name="Schnable J.C."/>
            <person name="Zhu J.-K."/>
            <person name="Zhang H."/>
        </authorList>
    </citation>
    <scope>NUCLEOTIDE SEQUENCE [LARGE SCALE GENOMIC DNA]</scope>
</reference>
<dbReference type="AlphaFoldDB" id="A0A3L6PB44"/>
<evidence type="ECO:0000313" key="2">
    <source>
        <dbReference type="EMBL" id="RLM52761.1"/>
    </source>
</evidence>